<reference evidence="2" key="2">
    <citation type="submission" date="2015-06" db="UniProtKB">
        <authorList>
            <consortium name="EnsemblProtists"/>
        </authorList>
    </citation>
    <scope>IDENTIFICATION</scope>
    <source>
        <strain evidence="2">Pr102</strain>
    </source>
</reference>
<dbReference type="EMBL" id="DS566143">
    <property type="status" value="NOT_ANNOTATED_CDS"/>
    <property type="molecule type" value="Genomic_DNA"/>
</dbReference>
<feature type="compositionally biased region" description="Polar residues" evidence="1">
    <location>
        <begin position="128"/>
        <end position="150"/>
    </location>
</feature>
<feature type="region of interest" description="Disordered" evidence="1">
    <location>
        <begin position="415"/>
        <end position="516"/>
    </location>
</feature>
<evidence type="ECO:0000313" key="3">
    <source>
        <dbReference type="Proteomes" id="UP000005238"/>
    </source>
</evidence>
<dbReference type="InParanoid" id="H3H3R5"/>
<feature type="compositionally biased region" description="Acidic residues" evidence="1">
    <location>
        <begin position="457"/>
        <end position="484"/>
    </location>
</feature>
<keyword evidence="3" id="KW-1185">Reference proteome</keyword>
<feature type="compositionally biased region" description="Low complexity" evidence="1">
    <location>
        <begin position="485"/>
        <end position="498"/>
    </location>
</feature>
<dbReference type="EnsemblProtists" id="Phyra85152">
    <property type="protein sequence ID" value="Phyra85152"/>
    <property type="gene ID" value="Phyra85152"/>
</dbReference>
<organism evidence="2 3">
    <name type="scientific">Phytophthora ramorum</name>
    <name type="common">Sudden oak death agent</name>
    <dbReference type="NCBI Taxonomy" id="164328"/>
    <lineage>
        <taxon>Eukaryota</taxon>
        <taxon>Sar</taxon>
        <taxon>Stramenopiles</taxon>
        <taxon>Oomycota</taxon>
        <taxon>Peronosporomycetes</taxon>
        <taxon>Peronosporales</taxon>
        <taxon>Peronosporaceae</taxon>
        <taxon>Phytophthora</taxon>
    </lineage>
</organism>
<evidence type="ECO:0000313" key="2">
    <source>
        <dbReference type="EnsemblProtists" id="Phyra85152"/>
    </source>
</evidence>
<feature type="compositionally biased region" description="Polar residues" evidence="1">
    <location>
        <begin position="504"/>
        <end position="516"/>
    </location>
</feature>
<evidence type="ECO:0000256" key="1">
    <source>
        <dbReference type="SAM" id="MobiDB-lite"/>
    </source>
</evidence>
<sequence>MTKTRHSSSQSPLPPAARLLALLEEGADTSNADSTVRAQADFWARMRSLLAVNGATTGLRVLDDLAVSVLLDETTALSTAVHLLPPVPVMQVGLSLEHEVFSPTHTTAAASSTVSSAVSTKASKRPATRSSTKTTSPPNKKQRASAQKTPSPVAFSFDLASDTPAGIRRDLARLIKQAAAEGKGPFRLAYPWRGQRAWYAPNDFAHLHLKHWRLWMKHRRTFFILALYAPSDKAEARRKAKASAIQARLQFLSANIEVFGYYGFMDRYEHGAHDNLMWLGGKAAKHSADAKDSGDRPQEDLVTLFRRDRPSYDRTIARALDPFTVDDDGYGSIPELLEQSQALDPTRRSHLRLSDKALARIALDVAGGDPPVSSWVGNRSSGSWKKLLSDRALRATQVDVAKSILAGDKIWVEDSKPYKPSEKGEDDSDFEDEDEEFMVLPPTSPVKSKRASKCIEESSDSEESGDQVDDDPDDEEAKDEDDDSSGTPKSGSSGKKSSPPTPSNPQKTGATTSSSK</sequence>
<protein>
    <submittedName>
        <fullName evidence="2">Uncharacterized protein</fullName>
    </submittedName>
</protein>
<reference evidence="3" key="1">
    <citation type="journal article" date="2006" name="Science">
        <title>Phytophthora genome sequences uncover evolutionary origins and mechanisms of pathogenesis.</title>
        <authorList>
            <person name="Tyler B.M."/>
            <person name="Tripathy S."/>
            <person name="Zhang X."/>
            <person name="Dehal P."/>
            <person name="Jiang R.H."/>
            <person name="Aerts A."/>
            <person name="Arredondo F.D."/>
            <person name="Baxter L."/>
            <person name="Bensasson D."/>
            <person name="Beynon J.L."/>
            <person name="Chapman J."/>
            <person name="Damasceno C.M."/>
            <person name="Dorrance A.E."/>
            <person name="Dou D."/>
            <person name="Dickerman A.W."/>
            <person name="Dubchak I.L."/>
            <person name="Garbelotto M."/>
            <person name="Gijzen M."/>
            <person name="Gordon S.G."/>
            <person name="Govers F."/>
            <person name="Grunwald N.J."/>
            <person name="Huang W."/>
            <person name="Ivors K.L."/>
            <person name="Jones R.W."/>
            <person name="Kamoun S."/>
            <person name="Krampis K."/>
            <person name="Lamour K.H."/>
            <person name="Lee M.K."/>
            <person name="McDonald W.H."/>
            <person name="Medina M."/>
            <person name="Meijer H.J."/>
            <person name="Nordberg E.K."/>
            <person name="Maclean D.J."/>
            <person name="Ospina-Giraldo M.D."/>
            <person name="Morris P.F."/>
            <person name="Phuntumart V."/>
            <person name="Putnam N.H."/>
            <person name="Rash S."/>
            <person name="Rose J.K."/>
            <person name="Sakihama Y."/>
            <person name="Salamov A.A."/>
            <person name="Savidor A."/>
            <person name="Scheuring C.F."/>
            <person name="Smith B.M."/>
            <person name="Sobral B.W."/>
            <person name="Terry A."/>
            <person name="Torto-Alalibo T.A."/>
            <person name="Win J."/>
            <person name="Xu Z."/>
            <person name="Zhang H."/>
            <person name="Grigoriev I.V."/>
            <person name="Rokhsar D.S."/>
            <person name="Boore J.L."/>
        </authorList>
    </citation>
    <scope>NUCLEOTIDE SEQUENCE [LARGE SCALE GENOMIC DNA]</scope>
    <source>
        <strain evidence="3">Pr102</strain>
    </source>
</reference>
<feature type="compositionally biased region" description="Acidic residues" evidence="1">
    <location>
        <begin position="424"/>
        <end position="437"/>
    </location>
</feature>
<dbReference type="eggNOG" id="ENOG502R2TI">
    <property type="taxonomic scope" value="Eukaryota"/>
</dbReference>
<name>H3H3R5_PHYRM</name>
<dbReference type="AlphaFoldDB" id="H3H3R5"/>
<feature type="compositionally biased region" description="Low complexity" evidence="1">
    <location>
        <begin position="107"/>
        <end position="121"/>
    </location>
</feature>
<proteinExistence type="predicted"/>
<feature type="region of interest" description="Disordered" evidence="1">
    <location>
        <begin position="107"/>
        <end position="151"/>
    </location>
</feature>
<accession>H3H3R5</accession>
<dbReference type="HOGENOM" id="CLU_039128_0_0_1"/>
<dbReference type="OMA" id="PRHENKA"/>
<dbReference type="Proteomes" id="UP000005238">
    <property type="component" value="Unassembled WGS sequence"/>
</dbReference>